<organism evidence="1">
    <name type="scientific">uncultured Caudovirales phage</name>
    <dbReference type="NCBI Taxonomy" id="2100421"/>
    <lineage>
        <taxon>Viruses</taxon>
        <taxon>Duplodnaviria</taxon>
        <taxon>Heunggongvirae</taxon>
        <taxon>Uroviricota</taxon>
        <taxon>Caudoviricetes</taxon>
        <taxon>Peduoviridae</taxon>
        <taxon>Maltschvirus</taxon>
        <taxon>Maltschvirus maltsch</taxon>
    </lineage>
</organism>
<evidence type="ECO:0000313" key="1">
    <source>
        <dbReference type="EMBL" id="CAB4125886.1"/>
    </source>
</evidence>
<dbReference type="EMBL" id="LR798231">
    <property type="protein sequence ID" value="CAB5209193.1"/>
    <property type="molecule type" value="Genomic_DNA"/>
</dbReference>
<protein>
    <submittedName>
        <fullName evidence="1">Uncharacterized protein</fullName>
    </submittedName>
</protein>
<sequence length="324" mass="34488">MSRILKVSQSDYRVKVQDGGTITLDTGAEQGTVVITGDLTVLGNSTSIDTTNMVVQDNILVINREVDSAGNPITHTGVTLGQAGIEVDRGTLSNAQFLFDESVQHYDPLTATTKAGTFVFKTKDGALSGIQVSSISTSVSSDLTFDLQNTSNMLTIANVTDYASRVVADNHIPNKKYIDDYVASGIIVPGMADVDRIYFALLGVEKARVQATASNIQFAVAQNQRAQITGNGLDVDDINLFNHTITSSGTYNLILTAANNNVEVNAILNLDDQSGAVSGTGGKNKIYSTAISSVRDSSGVFFANNVKADELVARNRALLFSMLF</sequence>
<dbReference type="EMBL" id="LR796187">
    <property type="protein sequence ID" value="CAB4125886.1"/>
    <property type="molecule type" value="Genomic_DNA"/>
</dbReference>
<proteinExistence type="predicted"/>
<name>A0A6J5KXZ2_9CAUD</name>
<evidence type="ECO:0000313" key="2">
    <source>
        <dbReference type="EMBL" id="CAB5209193.1"/>
    </source>
</evidence>
<reference evidence="1" key="1">
    <citation type="submission" date="2020-04" db="EMBL/GenBank/DDBJ databases">
        <authorList>
            <person name="Chiriac C."/>
            <person name="Salcher M."/>
            <person name="Ghai R."/>
            <person name="Kavagutti S V."/>
        </authorList>
    </citation>
    <scope>NUCLEOTIDE SEQUENCE</scope>
</reference>
<accession>A0A6J5KXZ2</accession>
<gene>
    <name evidence="2" type="ORF">UFOVP181_352</name>
    <name evidence="1" type="ORF">UFOVP57_287</name>
</gene>